<dbReference type="PANTHER" id="PTHR43310">
    <property type="entry name" value="SULFATE TRANSPORTER YBAR-RELATED"/>
    <property type="match status" value="1"/>
</dbReference>
<feature type="region of interest" description="Disordered" evidence="5">
    <location>
        <begin position="1"/>
        <end position="34"/>
    </location>
</feature>
<dbReference type="InterPro" id="IPR002645">
    <property type="entry name" value="STAS_dom"/>
</dbReference>
<evidence type="ECO:0000259" key="7">
    <source>
        <dbReference type="PROSITE" id="PS50801"/>
    </source>
</evidence>
<feature type="compositionally biased region" description="Low complexity" evidence="5">
    <location>
        <begin position="305"/>
        <end position="315"/>
    </location>
</feature>
<dbReference type="Pfam" id="PF00916">
    <property type="entry name" value="Sulfate_transp"/>
    <property type="match status" value="1"/>
</dbReference>
<feature type="region of interest" description="Disordered" evidence="5">
    <location>
        <begin position="100"/>
        <end position="124"/>
    </location>
</feature>
<dbReference type="OrthoDB" id="409725at2759"/>
<evidence type="ECO:0000256" key="5">
    <source>
        <dbReference type="SAM" id="MobiDB-lite"/>
    </source>
</evidence>
<dbReference type="PROSITE" id="PS50801">
    <property type="entry name" value="STAS"/>
    <property type="match status" value="1"/>
</dbReference>
<dbReference type="GO" id="GO:0016020">
    <property type="term" value="C:membrane"/>
    <property type="evidence" value="ECO:0007669"/>
    <property type="project" value="UniProtKB-SubCell"/>
</dbReference>
<dbReference type="InterPro" id="IPR036513">
    <property type="entry name" value="STAS_dom_sf"/>
</dbReference>
<feature type="transmembrane region" description="Helical" evidence="6">
    <location>
        <begin position="453"/>
        <end position="471"/>
    </location>
</feature>
<feature type="compositionally biased region" description="Polar residues" evidence="5">
    <location>
        <begin position="100"/>
        <end position="111"/>
    </location>
</feature>
<feature type="transmembrane region" description="Helical" evidence="6">
    <location>
        <begin position="384"/>
        <end position="410"/>
    </location>
</feature>
<feature type="transmembrane region" description="Helical" evidence="6">
    <location>
        <begin position="556"/>
        <end position="576"/>
    </location>
</feature>
<reference evidence="8" key="1">
    <citation type="journal article" date="2020" name="bioRxiv">
        <title>Comparative genomics of Chlamydomonas.</title>
        <authorList>
            <person name="Craig R.J."/>
            <person name="Hasan A.R."/>
            <person name="Ness R.W."/>
            <person name="Keightley P.D."/>
        </authorList>
    </citation>
    <scope>NUCLEOTIDE SEQUENCE</scope>
    <source>
        <strain evidence="8">CCAP 11/70</strain>
    </source>
</reference>
<dbReference type="CDD" id="cd00038">
    <property type="entry name" value="CAP_ED"/>
    <property type="match status" value="1"/>
</dbReference>
<accession>A0A835Y573</accession>
<feature type="transmembrane region" description="Helical" evidence="6">
    <location>
        <begin position="523"/>
        <end position="544"/>
    </location>
</feature>
<dbReference type="InterPro" id="IPR000595">
    <property type="entry name" value="cNMP-bd_dom"/>
</dbReference>
<keyword evidence="9" id="KW-1185">Reference proteome</keyword>
<evidence type="ECO:0000256" key="4">
    <source>
        <dbReference type="ARBA" id="ARBA00023136"/>
    </source>
</evidence>
<feature type="region of interest" description="Disordered" evidence="5">
    <location>
        <begin position="161"/>
        <end position="211"/>
    </location>
</feature>
<keyword evidence="2 6" id="KW-0812">Transmembrane</keyword>
<feature type="region of interest" description="Disordered" evidence="5">
    <location>
        <begin position="896"/>
        <end position="997"/>
    </location>
</feature>
<keyword evidence="4 6" id="KW-0472">Membrane</keyword>
<feature type="transmembrane region" description="Helical" evidence="6">
    <location>
        <begin position="582"/>
        <end position="600"/>
    </location>
</feature>
<feature type="transmembrane region" description="Helical" evidence="6">
    <location>
        <begin position="693"/>
        <end position="713"/>
    </location>
</feature>
<evidence type="ECO:0000313" key="8">
    <source>
        <dbReference type="EMBL" id="KAG2496216.1"/>
    </source>
</evidence>
<feature type="transmembrane region" description="Helical" evidence="6">
    <location>
        <begin position="749"/>
        <end position="767"/>
    </location>
</feature>
<dbReference type="SUPFAM" id="SSF52091">
    <property type="entry name" value="SpoIIaa-like"/>
    <property type="match status" value="1"/>
</dbReference>
<feature type="region of interest" description="Disordered" evidence="5">
    <location>
        <begin position="282"/>
        <end position="352"/>
    </location>
</feature>
<feature type="transmembrane region" description="Helical" evidence="6">
    <location>
        <begin position="422"/>
        <end position="441"/>
    </location>
</feature>
<protein>
    <recommendedName>
        <fullName evidence="7">STAS domain-containing protein</fullName>
    </recommendedName>
</protein>
<sequence length="1390" mass="141905">MSLPRKPSALSDLIRQATNNPSDASSSVADAVPIAGPRRASRDYALLGYGAPDNGSSAQQLAEAYFPGGSSLSKAFFPKSLTAASQHGHFLLGGGTRTHVTSNDGSHQAGGTSPPGFPYGSTRGSSFATGGVAGASATTNASFLRQQSFAHGSIAEVDVEGEGDRHDGNRSVDQSNQASLAGGTGSWISWAHGRSPPTPVTGSIGGSQPTPHGHVAIHLQPHAHGVQSEPAHHQHHGGMFIAPQQGPNIAMLLQPQLGAAVAAGGAATEGVARPVVAQGPALPHVKPGRGGQSDLTEPLLGPDAGTGAEAAAGAAGTTGGASPFAREPTPHGVSVTPGQPPVPRTAGGAAGAAGGMRRTRSVLCFTPQSERHQPPPELAHKAGYLNAVVFGIINAVVSMPTLIAYAAIVFKAPVYTPYLESLCRFFFFSSAIHQLVFVFLSDLPFAIGQVQDVGLIFLSAMASDIALSVTGPDAAAVALGSSLLAMTISTALVGLGTIVVARLKLADMVSYVPLPVVGGYLGFVGYFCIAGGTALAAGVQVDTLVSWVHLCALDPLLKLLPAAATIAVLMLCVEHVSHPLALPGLLTAIPLAFHGVLWYIGWDMAKAQEAGWVMPPTEGSSQFWELWGLFNLQNGGLTKGVSLEAMAAQLPKLLGLFLVVCFGSCMDVAAIQSDMSAPLDFNLELMTVGVSNLVTGLTGAGYTGSYIFSQTVFTMRQGVFNRLNGLAVAIVELAVFALPFSVVQYMPNFFFGALLVWFGIEISRDWLILSCRKLSRAEYVLLWASFGSIMYLGLELGIAAGIVLATLYFAFQYARSQVSGLRQVAARSGRTHLYDTSSTLDILGKRMAVLRVSGYVFFGSSTGLANQVLQQAARMLQERTEEQRQHEVWAMTAEQAAKEAEAQGANGGHPSRADSGTPPVPVPPVSASAPAAIPTPTGPPPPGVSQHTHAPATRSPQKSPAGDANSLPHAHGGSSRKALDAGAGSGLDPAAGSAEDQDAAMAEYGGLPAAERHWRAAHALARAPVVLILDFGGVTGIDSTAARTFSTLVTTLASQRVHVIFANVRRPDIRQLLGANGLQLRPFVLPPAPPAPNGSNGNLGAVAGTGSAGGAGIGGAGGGAAAAASRVGSAGSVGALAAAVGLSAAGVAEGGAALSMVPAGAEEAAVQGAGAGAGKGGTQGQVTLQAVEESPLQRPSSGGCWEFGAVSSAVRCCEDAYLGLAMAVGLMPAAPAAATSLQQLLGRHLREVFSSVPSDLSGMVAALEGCLSRRQMQLGDVLYGAGAAVREVYVIEFGALVEEEHYEGGVRVASHEHGPGVVVGCLEFFLSRPAPAAVRCSSAACQVLVVGRGAVAALMAHHPRALAALEMVLLRSACMDLASAQEAAHHAAAV</sequence>
<keyword evidence="3 6" id="KW-1133">Transmembrane helix</keyword>
<organism evidence="8 9">
    <name type="scientific">Edaphochlamys debaryana</name>
    <dbReference type="NCBI Taxonomy" id="47281"/>
    <lineage>
        <taxon>Eukaryota</taxon>
        <taxon>Viridiplantae</taxon>
        <taxon>Chlorophyta</taxon>
        <taxon>core chlorophytes</taxon>
        <taxon>Chlorophyceae</taxon>
        <taxon>CS clade</taxon>
        <taxon>Chlamydomonadales</taxon>
        <taxon>Chlamydomonadales incertae sedis</taxon>
        <taxon>Edaphochlamys</taxon>
    </lineage>
</organism>
<dbReference type="Gene3D" id="2.60.120.10">
    <property type="entry name" value="Jelly Rolls"/>
    <property type="match status" value="1"/>
</dbReference>
<dbReference type="EMBL" id="JAEHOE010000020">
    <property type="protein sequence ID" value="KAG2496216.1"/>
    <property type="molecule type" value="Genomic_DNA"/>
</dbReference>
<evidence type="ECO:0000313" key="9">
    <source>
        <dbReference type="Proteomes" id="UP000612055"/>
    </source>
</evidence>
<dbReference type="InterPro" id="IPR014710">
    <property type="entry name" value="RmlC-like_jellyroll"/>
</dbReference>
<dbReference type="Pfam" id="PF00027">
    <property type="entry name" value="cNMP_binding"/>
    <property type="match status" value="1"/>
</dbReference>
<feature type="domain" description="STAS" evidence="7">
    <location>
        <begin position="847"/>
        <end position="1078"/>
    </location>
</feature>
<evidence type="ECO:0000256" key="1">
    <source>
        <dbReference type="ARBA" id="ARBA00004141"/>
    </source>
</evidence>
<feature type="transmembrane region" description="Helical" evidence="6">
    <location>
        <begin position="483"/>
        <end position="503"/>
    </location>
</feature>
<comment type="subcellular location">
    <subcellularLocation>
        <location evidence="1">Membrane</location>
        <topology evidence="1">Multi-pass membrane protein</topology>
    </subcellularLocation>
</comment>
<gene>
    <name evidence="8" type="ORF">HYH03_005814</name>
</gene>
<feature type="compositionally biased region" description="Low complexity" evidence="5">
    <location>
        <begin position="22"/>
        <end position="32"/>
    </location>
</feature>
<proteinExistence type="predicted"/>
<comment type="caution">
    <text evidence="8">The sequence shown here is derived from an EMBL/GenBank/DDBJ whole genome shotgun (WGS) entry which is preliminary data.</text>
</comment>
<evidence type="ECO:0000256" key="6">
    <source>
        <dbReference type="SAM" id="Phobius"/>
    </source>
</evidence>
<dbReference type="InterPro" id="IPR011547">
    <property type="entry name" value="SLC26A/SulP_dom"/>
</dbReference>
<name>A0A835Y573_9CHLO</name>
<feature type="transmembrane region" description="Helical" evidence="6">
    <location>
        <begin position="653"/>
        <end position="673"/>
    </location>
</feature>
<dbReference type="Proteomes" id="UP000612055">
    <property type="component" value="Unassembled WGS sequence"/>
</dbReference>
<dbReference type="InterPro" id="IPR018490">
    <property type="entry name" value="cNMP-bd_dom_sf"/>
</dbReference>
<evidence type="ECO:0000256" key="2">
    <source>
        <dbReference type="ARBA" id="ARBA00022692"/>
    </source>
</evidence>
<dbReference type="CDD" id="cd07042">
    <property type="entry name" value="STAS_SulP_like_sulfate_transporter"/>
    <property type="match status" value="1"/>
</dbReference>
<feature type="compositionally biased region" description="Low complexity" evidence="5">
    <location>
        <begin position="925"/>
        <end position="935"/>
    </location>
</feature>
<dbReference type="InterPro" id="IPR052706">
    <property type="entry name" value="Membrane-Transporter-like"/>
</dbReference>
<feature type="transmembrane region" description="Helical" evidence="6">
    <location>
        <begin position="725"/>
        <end position="743"/>
    </location>
</feature>
<dbReference type="Gene3D" id="3.30.750.24">
    <property type="entry name" value="STAS domain"/>
    <property type="match status" value="1"/>
</dbReference>
<feature type="transmembrane region" description="Helical" evidence="6">
    <location>
        <begin position="779"/>
        <end position="811"/>
    </location>
</feature>
<dbReference type="Pfam" id="PF01740">
    <property type="entry name" value="STAS"/>
    <property type="match status" value="1"/>
</dbReference>
<dbReference type="PANTHER" id="PTHR43310:SF2">
    <property type="entry name" value="SLC26A_SULP TRANSPORTER DOMAIN-CONTAINING PROTEIN"/>
    <property type="match status" value="1"/>
</dbReference>
<dbReference type="SUPFAM" id="SSF51206">
    <property type="entry name" value="cAMP-binding domain-like"/>
    <property type="match status" value="1"/>
</dbReference>
<evidence type="ECO:0000256" key="3">
    <source>
        <dbReference type="ARBA" id="ARBA00022989"/>
    </source>
</evidence>